<accession>A0A2A6CV86</accession>
<organism evidence="1 2">
    <name type="scientific">Pristionchus pacificus</name>
    <name type="common">Parasitic nematode worm</name>
    <dbReference type="NCBI Taxonomy" id="54126"/>
    <lineage>
        <taxon>Eukaryota</taxon>
        <taxon>Metazoa</taxon>
        <taxon>Ecdysozoa</taxon>
        <taxon>Nematoda</taxon>
        <taxon>Chromadorea</taxon>
        <taxon>Rhabditida</taxon>
        <taxon>Rhabditina</taxon>
        <taxon>Diplogasteromorpha</taxon>
        <taxon>Diplogasteroidea</taxon>
        <taxon>Neodiplogasteridae</taxon>
        <taxon>Pristionchus</taxon>
    </lineage>
</organism>
<reference evidence="2" key="1">
    <citation type="journal article" date="2008" name="Nat. Genet.">
        <title>The Pristionchus pacificus genome provides a unique perspective on nematode lifestyle and parasitism.</title>
        <authorList>
            <person name="Dieterich C."/>
            <person name="Clifton S.W."/>
            <person name="Schuster L.N."/>
            <person name="Chinwalla A."/>
            <person name="Delehaunty K."/>
            <person name="Dinkelacker I."/>
            <person name="Fulton L."/>
            <person name="Fulton R."/>
            <person name="Godfrey J."/>
            <person name="Minx P."/>
            <person name="Mitreva M."/>
            <person name="Roeseler W."/>
            <person name="Tian H."/>
            <person name="Witte H."/>
            <person name="Yang S.P."/>
            <person name="Wilson R.K."/>
            <person name="Sommer R.J."/>
        </authorList>
    </citation>
    <scope>NUCLEOTIDE SEQUENCE [LARGE SCALE GENOMIC DNA]</scope>
    <source>
        <strain evidence="2">PS312</strain>
    </source>
</reference>
<keyword evidence="2" id="KW-1185">Reference proteome</keyword>
<dbReference type="Proteomes" id="UP000005239">
    <property type="component" value="Unassembled WGS sequence"/>
</dbReference>
<proteinExistence type="predicted"/>
<dbReference type="EnsemblMetazoa" id="PPA22363.1">
    <property type="protein sequence ID" value="PPA22363.1"/>
    <property type="gene ID" value="WBGene00111917"/>
</dbReference>
<gene>
    <name evidence="1" type="primary">WBGene00111917</name>
</gene>
<evidence type="ECO:0000313" key="2">
    <source>
        <dbReference type="Proteomes" id="UP000005239"/>
    </source>
</evidence>
<name>A0A2A6CV86_PRIPA</name>
<dbReference type="AlphaFoldDB" id="A0A2A6CV86"/>
<evidence type="ECO:0000313" key="1">
    <source>
        <dbReference type="EnsemblMetazoa" id="PPA22363.1"/>
    </source>
</evidence>
<reference evidence="1" key="2">
    <citation type="submission" date="2022-06" db="UniProtKB">
        <authorList>
            <consortium name="EnsemblMetazoa"/>
        </authorList>
    </citation>
    <scope>IDENTIFICATION</scope>
    <source>
        <strain evidence="1">PS312</strain>
    </source>
</reference>
<sequence>MDAMGKHKRVFGNLALHLWLHGWYLSKLKKKNVQGCTHFTVFFRSDRTMDSMLIVFIFSFLLESASSLVCNVNGSAADERWANPIVPNEVTIIASFSNITFSYGAMKCPIGLDRCMRFSPSPISSLLSFDAAKGQPTFADLFLNMSGAVSGYACASQKDCVEIKAANLSSCRNSTGSCCCSSDGCTGSGRDSWTQTSLVITSIVLIIGRCD</sequence>
<protein>
    <submittedName>
        <fullName evidence="1">Uncharacterized protein</fullName>
    </submittedName>
</protein>
<accession>A0A8R1UFZ4</accession>